<feature type="compositionally biased region" description="Basic and acidic residues" evidence="1">
    <location>
        <begin position="13"/>
        <end position="24"/>
    </location>
</feature>
<evidence type="ECO:0000256" key="1">
    <source>
        <dbReference type="SAM" id="MobiDB-lite"/>
    </source>
</evidence>
<feature type="region of interest" description="Disordered" evidence="1">
    <location>
        <begin position="1"/>
        <end position="25"/>
    </location>
</feature>
<reference evidence="2" key="1">
    <citation type="submission" date="2023-08" db="EMBL/GenBank/DDBJ databases">
        <authorList>
            <person name="Alioto T."/>
            <person name="Alioto T."/>
            <person name="Gomez Garrido J."/>
        </authorList>
    </citation>
    <scope>NUCLEOTIDE SEQUENCE</scope>
</reference>
<keyword evidence="3" id="KW-1185">Reference proteome</keyword>
<feature type="compositionally biased region" description="Polar residues" evidence="1">
    <location>
        <begin position="180"/>
        <end position="199"/>
    </location>
</feature>
<sequence length="240" mass="27281">MLGNGDGQPQDGDIAHDSGKEKEKRVVKHTAKGLELLVENCQKPRGSCVKKAVKLRETLKELMKDNENANAVKCHFEQLIDLCGESRKCHSSLIVLPLPEEEIQRQNKWFLPKIDKLECFIQDVQVWLSELKPQTSHVTENEPQIHVTVETEPEMELQMHVTDESEKLSVVHNDEIGPQDSASNVTKTMRKSTTSRACTTSSVRIRAQAEKAAPMEQVAALHKIHEMEKQQERLKFNRKS</sequence>
<gene>
    <name evidence="2" type="ORF">XNOV1_A040129</name>
</gene>
<evidence type="ECO:0000313" key="2">
    <source>
        <dbReference type="EMBL" id="CAJ1087303.1"/>
    </source>
</evidence>
<name>A0AAV1HMW2_XYRNO</name>
<proteinExistence type="predicted"/>
<organism evidence="2 3">
    <name type="scientific">Xyrichtys novacula</name>
    <name type="common">Pearly razorfish</name>
    <name type="synonym">Hemipteronotus novacula</name>
    <dbReference type="NCBI Taxonomy" id="13765"/>
    <lineage>
        <taxon>Eukaryota</taxon>
        <taxon>Metazoa</taxon>
        <taxon>Chordata</taxon>
        <taxon>Craniata</taxon>
        <taxon>Vertebrata</taxon>
        <taxon>Euteleostomi</taxon>
        <taxon>Actinopterygii</taxon>
        <taxon>Neopterygii</taxon>
        <taxon>Teleostei</taxon>
        <taxon>Neoteleostei</taxon>
        <taxon>Acanthomorphata</taxon>
        <taxon>Eupercaria</taxon>
        <taxon>Labriformes</taxon>
        <taxon>Labridae</taxon>
        <taxon>Xyrichtys</taxon>
    </lineage>
</organism>
<accession>A0AAV1HMW2</accession>
<dbReference type="EMBL" id="OY660887">
    <property type="protein sequence ID" value="CAJ1087303.1"/>
    <property type="molecule type" value="Genomic_DNA"/>
</dbReference>
<evidence type="ECO:0000313" key="3">
    <source>
        <dbReference type="Proteomes" id="UP001178508"/>
    </source>
</evidence>
<dbReference type="Proteomes" id="UP001178508">
    <property type="component" value="Chromosome 24"/>
</dbReference>
<protein>
    <submittedName>
        <fullName evidence="2">Uncharacterized protein LOC121906603</fullName>
    </submittedName>
</protein>
<feature type="region of interest" description="Disordered" evidence="1">
    <location>
        <begin position="175"/>
        <end position="199"/>
    </location>
</feature>
<dbReference type="AlphaFoldDB" id="A0AAV1HMW2"/>